<evidence type="ECO:0000313" key="4">
    <source>
        <dbReference type="Proteomes" id="UP001302676"/>
    </source>
</evidence>
<dbReference type="GeneID" id="87816987"/>
<feature type="compositionally biased region" description="Low complexity" evidence="1">
    <location>
        <begin position="461"/>
        <end position="473"/>
    </location>
</feature>
<feature type="transmembrane region" description="Helical" evidence="2">
    <location>
        <begin position="277"/>
        <end position="299"/>
    </location>
</feature>
<feature type="compositionally biased region" description="Low complexity" evidence="1">
    <location>
        <begin position="535"/>
        <end position="546"/>
    </location>
</feature>
<name>A0AAN6V4A1_9PEZI</name>
<feature type="compositionally biased region" description="Low complexity" evidence="1">
    <location>
        <begin position="197"/>
        <end position="209"/>
    </location>
</feature>
<reference evidence="3" key="2">
    <citation type="submission" date="2023-05" db="EMBL/GenBank/DDBJ databases">
        <authorList>
            <consortium name="Lawrence Berkeley National Laboratory"/>
            <person name="Steindorff A."/>
            <person name="Hensen N."/>
            <person name="Bonometti L."/>
            <person name="Westerberg I."/>
            <person name="Brannstrom I.O."/>
            <person name="Guillou S."/>
            <person name="Cros-Aarteil S."/>
            <person name="Calhoun S."/>
            <person name="Haridas S."/>
            <person name="Kuo A."/>
            <person name="Mondo S."/>
            <person name="Pangilinan J."/>
            <person name="Riley R."/>
            <person name="Labutti K."/>
            <person name="Andreopoulos B."/>
            <person name="Lipzen A."/>
            <person name="Chen C."/>
            <person name="Yanf M."/>
            <person name="Daum C."/>
            <person name="Ng V."/>
            <person name="Clum A."/>
            <person name="Ohm R."/>
            <person name="Martin F."/>
            <person name="Silar P."/>
            <person name="Natvig D."/>
            <person name="Lalanne C."/>
            <person name="Gautier V."/>
            <person name="Ament-Velasquez S.L."/>
            <person name="Kruys A."/>
            <person name="Hutchinson M.I."/>
            <person name="Powell A.J."/>
            <person name="Barry K."/>
            <person name="Miller A.N."/>
            <person name="Grigoriev I.V."/>
            <person name="Debuchy R."/>
            <person name="Gladieux P."/>
            <person name="Thoren M.H."/>
            <person name="Johannesson H."/>
        </authorList>
    </citation>
    <scope>NUCLEOTIDE SEQUENCE</scope>
    <source>
        <strain evidence="3">CBS 141.50</strain>
    </source>
</reference>
<dbReference type="Proteomes" id="UP001302676">
    <property type="component" value="Unassembled WGS sequence"/>
</dbReference>
<reference evidence="3" key="1">
    <citation type="journal article" date="2023" name="Mol. Phylogenet. Evol.">
        <title>Genome-scale phylogeny and comparative genomics of the fungal order Sordariales.</title>
        <authorList>
            <person name="Hensen N."/>
            <person name="Bonometti L."/>
            <person name="Westerberg I."/>
            <person name="Brannstrom I.O."/>
            <person name="Guillou S."/>
            <person name="Cros-Aarteil S."/>
            <person name="Calhoun S."/>
            <person name="Haridas S."/>
            <person name="Kuo A."/>
            <person name="Mondo S."/>
            <person name="Pangilinan J."/>
            <person name="Riley R."/>
            <person name="LaButti K."/>
            <person name="Andreopoulos B."/>
            <person name="Lipzen A."/>
            <person name="Chen C."/>
            <person name="Yan M."/>
            <person name="Daum C."/>
            <person name="Ng V."/>
            <person name="Clum A."/>
            <person name="Steindorff A."/>
            <person name="Ohm R.A."/>
            <person name="Martin F."/>
            <person name="Silar P."/>
            <person name="Natvig D.O."/>
            <person name="Lalanne C."/>
            <person name="Gautier V."/>
            <person name="Ament-Velasquez S.L."/>
            <person name="Kruys A."/>
            <person name="Hutchinson M.I."/>
            <person name="Powell A.J."/>
            <person name="Barry K."/>
            <person name="Miller A.N."/>
            <person name="Grigoriev I.V."/>
            <person name="Debuchy R."/>
            <person name="Gladieux P."/>
            <person name="Hiltunen Thoren M."/>
            <person name="Johannesson H."/>
        </authorList>
    </citation>
    <scope>NUCLEOTIDE SEQUENCE</scope>
    <source>
        <strain evidence="3">CBS 141.50</strain>
    </source>
</reference>
<comment type="caution">
    <text evidence="3">The sequence shown here is derived from an EMBL/GenBank/DDBJ whole genome shotgun (WGS) entry which is preliminary data.</text>
</comment>
<evidence type="ECO:0000256" key="2">
    <source>
        <dbReference type="SAM" id="Phobius"/>
    </source>
</evidence>
<keyword evidence="2" id="KW-0472">Membrane</keyword>
<organism evidence="3 4">
    <name type="scientific">Dichotomopilus funicola</name>
    <dbReference type="NCBI Taxonomy" id="1934379"/>
    <lineage>
        <taxon>Eukaryota</taxon>
        <taxon>Fungi</taxon>
        <taxon>Dikarya</taxon>
        <taxon>Ascomycota</taxon>
        <taxon>Pezizomycotina</taxon>
        <taxon>Sordariomycetes</taxon>
        <taxon>Sordariomycetidae</taxon>
        <taxon>Sordariales</taxon>
        <taxon>Chaetomiaceae</taxon>
        <taxon>Dichotomopilus</taxon>
    </lineage>
</organism>
<feature type="compositionally biased region" description="Low complexity" evidence="1">
    <location>
        <begin position="402"/>
        <end position="427"/>
    </location>
</feature>
<evidence type="ECO:0000313" key="3">
    <source>
        <dbReference type="EMBL" id="KAK4144492.1"/>
    </source>
</evidence>
<keyword evidence="4" id="KW-1185">Reference proteome</keyword>
<dbReference type="EMBL" id="MU853576">
    <property type="protein sequence ID" value="KAK4144492.1"/>
    <property type="molecule type" value="Genomic_DNA"/>
</dbReference>
<dbReference type="AlphaFoldDB" id="A0AAN6V4A1"/>
<feature type="region of interest" description="Disordered" evidence="1">
    <location>
        <begin position="459"/>
        <end position="564"/>
    </location>
</feature>
<protein>
    <submittedName>
        <fullName evidence="3">Uncharacterized protein</fullName>
    </submittedName>
</protein>
<feature type="region of interest" description="Disordered" evidence="1">
    <location>
        <begin position="402"/>
        <end position="437"/>
    </location>
</feature>
<feature type="compositionally biased region" description="Polar residues" evidence="1">
    <location>
        <begin position="227"/>
        <end position="242"/>
    </location>
</feature>
<feature type="compositionally biased region" description="Polar residues" evidence="1">
    <location>
        <begin position="250"/>
        <end position="266"/>
    </location>
</feature>
<dbReference type="RefSeq" id="XP_062637863.1">
    <property type="nucleotide sequence ID" value="XM_062780374.1"/>
</dbReference>
<feature type="region of interest" description="Disordered" evidence="1">
    <location>
        <begin position="159"/>
        <end position="266"/>
    </location>
</feature>
<proteinExistence type="predicted"/>
<evidence type="ECO:0000256" key="1">
    <source>
        <dbReference type="SAM" id="MobiDB-lite"/>
    </source>
</evidence>
<feature type="region of interest" description="Disordered" evidence="1">
    <location>
        <begin position="305"/>
        <end position="385"/>
    </location>
</feature>
<sequence length="564" mass="58590">MSAPTAVGGGTAPLAALTSIFTPPCPTSSWLLTTTRSFSQYPPFPTAGPAWCGPPSWRTNIAGAGFHYYSPAICPYGFVVGPDCGITKTRTDEGFPTIAPGETAVYCVPSGLTCTTDLTDYRGGVWGVATATVSSSTTTYTLGPAIQIRWASTDLSVLETHPLTPGLGPQPPPRTDSPETQSTTTATAAIIPVMGETTTSSGPATQTTGNVGTRAGPAADGGAEPKSSATPTDFDDYSNSFTHIFESIGPTGNTQPTNSADDNTSGGIGSLNRTNSIIVIVVVTVVAGIILWIGAFLLVRRYKKKAAQRNGNRSPRSTKEGYETSLENGYRDRPQRRHTRAESGAPRSLVSPVSELDAAPSPPLISPAIGSTPNPAELEGDVSLQPPPKTWVHQRLWPRSPSQQHLLHSAAAAPLSSPRSTQSTSTRSARRTVRESFGEKVNDPAAALGRLRIPIPLSIGRPSPTSASPSARSFWRMPSRSPRHPTAAAGISTPPSTAGLTGLPGAVAAARLSAQLPGTGTSPRPSPGLPKSRRNSVANARASRASTPGRGKPGWQGDSEGAQV</sequence>
<keyword evidence="2" id="KW-1133">Transmembrane helix</keyword>
<accession>A0AAN6V4A1</accession>
<gene>
    <name evidence="3" type="ORF">C8A04DRAFT_27676</name>
</gene>
<keyword evidence="2" id="KW-0812">Transmembrane</keyword>